<reference evidence="3 4" key="1">
    <citation type="journal article" date="2019" name="Int. J. Syst. Evol. Microbiol.">
        <title>The Global Catalogue of Microorganisms (GCM) 10K type strain sequencing project: providing services to taxonomists for standard genome sequencing and annotation.</title>
        <authorList>
            <consortium name="The Broad Institute Genomics Platform"/>
            <consortium name="The Broad Institute Genome Sequencing Center for Infectious Disease"/>
            <person name="Wu L."/>
            <person name="Ma J."/>
        </authorList>
    </citation>
    <scope>NUCLEOTIDE SEQUENCE [LARGE SCALE GENOMIC DNA]</scope>
    <source>
        <strain evidence="3 4">JCM 13004</strain>
    </source>
</reference>
<dbReference type="Gene3D" id="3.30.428.10">
    <property type="entry name" value="HIT-like"/>
    <property type="match status" value="1"/>
</dbReference>
<sequence length="117" mass="12135">MAGEPQADCLFCKIVAGEIPATVVRKGEHTLAFRDIHPQAPTHILVVPHAHHPNAAALAAAEPLVAAELLTEAAAVAAGEGLSDYRLIFNTGAGAGQTVFHAHVHVLGGRPLREGMV</sequence>
<name>A0ABN1VLM1_9ACTN</name>
<evidence type="ECO:0000259" key="2">
    <source>
        <dbReference type="PROSITE" id="PS51084"/>
    </source>
</evidence>
<proteinExistence type="predicted"/>
<dbReference type="Pfam" id="PF01230">
    <property type="entry name" value="HIT"/>
    <property type="match status" value="1"/>
</dbReference>
<dbReference type="InterPro" id="IPR001310">
    <property type="entry name" value="Histidine_triad_HIT"/>
</dbReference>
<feature type="short sequence motif" description="Histidine triad motif" evidence="1">
    <location>
        <begin position="101"/>
        <end position="105"/>
    </location>
</feature>
<organism evidence="3 4">
    <name type="scientific">Kitasatospora nipponensis</name>
    <dbReference type="NCBI Taxonomy" id="258049"/>
    <lineage>
        <taxon>Bacteria</taxon>
        <taxon>Bacillati</taxon>
        <taxon>Actinomycetota</taxon>
        <taxon>Actinomycetes</taxon>
        <taxon>Kitasatosporales</taxon>
        <taxon>Streptomycetaceae</taxon>
        <taxon>Kitasatospora</taxon>
    </lineage>
</organism>
<comment type="caution">
    <text evidence="3">The sequence shown here is derived from an EMBL/GenBank/DDBJ whole genome shotgun (WGS) entry which is preliminary data.</text>
</comment>
<dbReference type="PROSITE" id="PS51084">
    <property type="entry name" value="HIT_2"/>
    <property type="match status" value="1"/>
</dbReference>
<evidence type="ECO:0000313" key="4">
    <source>
        <dbReference type="Proteomes" id="UP001500037"/>
    </source>
</evidence>
<dbReference type="PRINTS" id="PR00332">
    <property type="entry name" value="HISTRIAD"/>
</dbReference>
<dbReference type="EMBL" id="BAAALF010000002">
    <property type="protein sequence ID" value="GAA1216284.1"/>
    <property type="molecule type" value="Genomic_DNA"/>
</dbReference>
<accession>A0ABN1VLM1</accession>
<evidence type="ECO:0000256" key="1">
    <source>
        <dbReference type="PROSITE-ProRule" id="PRU00464"/>
    </source>
</evidence>
<dbReference type="PANTHER" id="PTHR23089">
    <property type="entry name" value="HISTIDINE TRIAD HIT PROTEIN"/>
    <property type="match status" value="1"/>
</dbReference>
<evidence type="ECO:0000313" key="3">
    <source>
        <dbReference type="EMBL" id="GAA1216284.1"/>
    </source>
</evidence>
<keyword evidence="4" id="KW-1185">Reference proteome</keyword>
<dbReference type="SUPFAM" id="SSF54197">
    <property type="entry name" value="HIT-like"/>
    <property type="match status" value="1"/>
</dbReference>
<dbReference type="InterPro" id="IPR011146">
    <property type="entry name" value="HIT-like"/>
</dbReference>
<feature type="domain" description="HIT" evidence="2">
    <location>
        <begin position="10"/>
        <end position="117"/>
    </location>
</feature>
<gene>
    <name evidence="3" type="ORF">GCM10009665_02650</name>
</gene>
<dbReference type="RefSeq" id="WP_344437964.1">
    <property type="nucleotide sequence ID" value="NZ_BAAALF010000002.1"/>
</dbReference>
<dbReference type="InterPro" id="IPR036265">
    <property type="entry name" value="HIT-like_sf"/>
</dbReference>
<dbReference type="Proteomes" id="UP001500037">
    <property type="component" value="Unassembled WGS sequence"/>
</dbReference>
<protein>
    <submittedName>
        <fullName evidence="3">Histidine triad nucleotide-binding protein</fullName>
    </submittedName>
</protein>